<keyword evidence="11" id="KW-1185">Reference proteome</keyword>
<dbReference type="RefSeq" id="WP_209459685.1">
    <property type="nucleotide sequence ID" value="NZ_JAGGKC010000015.1"/>
</dbReference>
<feature type="domain" description="Pyrroline-5-carboxylate reductase dimerisation" evidence="9">
    <location>
        <begin position="153"/>
        <end position="257"/>
    </location>
</feature>
<dbReference type="GO" id="GO:0004735">
    <property type="term" value="F:pyrroline-5-carboxylate reductase activity"/>
    <property type="evidence" value="ECO:0007669"/>
    <property type="project" value="UniProtKB-EC"/>
</dbReference>
<evidence type="ECO:0000256" key="4">
    <source>
        <dbReference type="ARBA" id="ARBA00023002"/>
    </source>
</evidence>
<keyword evidence="4 5" id="KW-0560">Oxidoreductase</keyword>
<comment type="function">
    <text evidence="5">Catalyzes the reduction of 1-pyrroline-5-carboxylate (PCA) to L-proline.</text>
</comment>
<dbReference type="EMBL" id="JAGGKC010000015">
    <property type="protein sequence ID" value="MBP1919490.1"/>
    <property type="molecule type" value="Genomic_DNA"/>
</dbReference>
<comment type="subcellular location">
    <subcellularLocation>
        <location evidence="5">Cytoplasm</location>
    </subcellularLocation>
</comment>
<dbReference type="PANTHER" id="PTHR11645">
    <property type="entry name" value="PYRROLINE-5-CARBOXYLATE REDUCTASE"/>
    <property type="match status" value="1"/>
</dbReference>
<evidence type="ECO:0000256" key="7">
    <source>
        <dbReference type="RuleBase" id="RU003903"/>
    </source>
</evidence>
<dbReference type="SUPFAM" id="SSF48179">
    <property type="entry name" value="6-phosphogluconate dehydrogenase C-terminal domain-like"/>
    <property type="match status" value="1"/>
</dbReference>
<dbReference type="PROSITE" id="PS00521">
    <property type="entry name" value="P5CR"/>
    <property type="match status" value="1"/>
</dbReference>
<dbReference type="InterPro" id="IPR008927">
    <property type="entry name" value="6-PGluconate_DH-like_C_sf"/>
</dbReference>
<dbReference type="InterPro" id="IPR053790">
    <property type="entry name" value="P5CR-like_CS"/>
</dbReference>
<evidence type="ECO:0000313" key="10">
    <source>
        <dbReference type="EMBL" id="MBP1919490.1"/>
    </source>
</evidence>
<evidence type="ECO:0000259" key="8">
    <source>
        <dbReference type="Pfam" id="PF03807"/>
    </source>
</evidence>
<dbReference type="Pfam" id="PF14748">
    <property type="entry name" value="P5CR_dimer"/>
    <property type="match status" value="1"/>
</dbReference>
<dbReference type="PANTHER" id="PTHR11645:SF0">
    <property type="entry name" value="PYRROLINE-5-CARBOXYLATE REDUCTASE 3"/>
    <property type="match status" value="1"/>
</dbReference>
<comment type="caution">
    <text evidence="10">The sequence shown here is derived from an EMBL/GenBank/DDBJ whole genome shotgun (WGS) entry which is preliminary data.</text>
</comment>
<name>A0ABS4G5C2_9CLOT</name>
<evidence type="ECO:0000256" key="3">
    <source>
        <dbReference type="ARBA" id="ARBA00022857"/>
    </source>
</evidence>
<evidence type="ECO:0000256" key="5">
    <source>
        <dbReference type="HAMAP-Rule" id="MF_01925"/>
    </source>
</evidence>
<dbReference type="Gene3D" id="1.10.3730.10">
    <property type="entry name" value="ProC C-terminal domain-like"/>
    <property type="match status" value="1"/>
</dbReference>
<gene>
    <name evidence="5" type="primary">proC</name>
    <name evidence="10" type="ORF">J2Z34_001979</name>
</gene>
<dbReference type="InterPro" id="IPR000304">
    <property type="entry name" value="Pyrroline-COOH_reductase"/>
</dbReference>
<accession>A0ABS4G5C2</accession>
<keyword evidence="5" id="KW-0963">Cytoplasm</keyword>
<reference evidence="10 11" key="1">
    <citation type="submission" date="2021-03" db="EMBL/GenBank/DDBJ databases">
        <title>Genomic Encyclopedia of Type Strains, Phase IV (KMG-IV): sequencing the most valuable type-strain genomes for metagenomic binning, comparative biology and taxonomic classification.</title>
        <authorList>
            <person name="Goeker M."/>
        </authorList>
    </citation>
    <scope>NUCLEOTIDE SEQUENCE [LARGE SCALE GENOMIC DNA]</scope>
    <source>
        <strain evidence="10 11">DSM 6139</strain>
    </source>
</reference>
<protein>
    <recommendedName>
        <fullName evidence="5 6">Pyrroline-5-carboxylate reductase</fullName>
        <shortName evidence="5">P5C reductase</shortName>
        <shortName evidence="5">P5CR</shortName>
        <ecNumber evidence="5 6">1.5.1.2</ecNumber>
    </recommendedName>
    <alternativeName>
        <fullName evidence="5">PCA reductase</fullName>
    </alternativeName>
</protein>
<keyword evidence="2 5" id="KW-0641">Proline biosynthesis</keyword>
<dbReference type="SUPFAM" id="SSF51735">
    <property type="entry name" value="NAD(P)-binding Rossmann-fold domains"/>
    <property type="match status" value="1"/>
</dbReference>
<evidence type="ECO:0000256" key="6">
    <source>
        <dbReference type="NCBIfam" id="TIGR00112"/>
    </source>
</evidence>
<organism evidence="10 11">
    <name type="scientific">Youngiibacter multivorans</name>
    <dbReference type="NCBI Taxonomy" id="937251"/>
    <lineage>
        <taxon>Bacteria</taxon>
        <taxon>Bacillati</taxon>
        <taxon>Bacillota</taxon>
        <taxon>Clostridia</taxon>
        <taxon>Eubacteriales</taxon>
        <taxon>Clostridiaceae</taxon>
        <taxon>Youngiibacter</taxon>
    </lineage>
</organism>
<dbReference type="HAMAP" id="MF_01925">
    <property type="entry name" value="P5C_reductase"/>
    <property type="match status" value="1"/>
</dbReference>
<comment type="pathway">
    <text evidence="5 7">Amino-acid biosynthesis; L-proline biosynthesis; L-proline from L-glutamate 5-semialdehyde: step 1/1.</text>
</comment>
<evidence type="ECO:0000313" key="11">
    <source>
        <dbReference type="Proteomes" id="UP001519271"/>
    </source>
</evidence>
<evidence type="ECO:0000256" key="1">
    <source>
        <dbReference type="ARBA" id="ARBA00005525"/>
    </source>
</evidence>
<proteinExistence type="inferred from homology"/>
<dbReference type="NCBIfam" id="TIGR00112">
    <property type="entry name" value="proC"/>
    <property type="match status" value="1"/>
</dbReference>
<keyword evidence="5 7" id="KW-0028">Amino-acid biosynthesis</keyword>
<dbReference type="PIRSF" id="PIRSF000193">
    <property type="entry name" value="Pyrrol-5-carb_rd"/>
    <property type="match status" value="1"/>
</dbReference>
<comment type="catalytic activity">
    <reaction evidence="5 7">
        <text>L-proline + NADP(+) = (S)-1-pyrroline-5-carboxylate + NADPH + 2 H(+)</text>
        <dbReference type="Rhea" id="RHEA:14109"/>
        <dbReference type="ChEBI" id="CHEBI:15378"/>
        <dbReference type="ChEBI" id="CHEBI:17388"/>
        <dbReference type="ChEBI" id="CHEBI:57783"/>
        <dbReference type="ChEBI" id="CHEBI:58349"/>
        <dbReference type="ChEBI" id="CHEBI:60039"/>
        <dbReference type="EC" id="1.5.1.2"/>
    </reaction>
</comment>
<feature type="domain" description="Pyrroline-5-carboxylate reductase catalytic N-terminal" evidence="8">
    <location>
        <begin position="2"/>
        <end position="91"/>
    </location>
</feature>
<dbReference type="InterPro" id="IPR036291">
    <property type="entry name" value="NAD(P)-bd_dom_sf"/>
</dbReference>
<comment type="catalytic activity">
    <reaction evidence="5">
        <text>L-proline + NAD(+) = (S)-1-pyrroline-5-carboxylate + NADH + 2 H(+)</text>
        <dbReference type="Rhea" id="RHEA:14105"/>
        <dbReference type="ChEBI" id="CHEBI:15378"/>
        <dbReference type="ChEBI" id="CHEBI:17388"/>
        <dbReference type="ChEBI" id="CHEBI:57540"/>
        <dbReference type="ChEBI" id="CHEBI:57945"/>
        <dbReference type="ChEBI" id="CHEBI:60039"/>
        <dbReference type="EC" id="1.5.1.2"/>
    </reaction>
</comment>
<evidence type="ECO:0000259" key="9">
    <source>
        <dbReference type="Pfam" id="PF14748"/>
    </source>
</evidence>
<comment type="similarity">
    <text evidence="1 5 7">Belongs to the pyrroline-5-carboxylate reductase family.</text>
</comment>
<dbReference type="Proteomes" id="UP001519271">
    <property type="component" value="Unassembled WGS sequence"/>
</dbReference>
<keyword evidence="3 5" id="KW-0521">NADP</keyword>
<dbReference type="InterPro" id="IPR028939">
    <property type="entry name" value="P5C_Rdtase_cat_N"/>
</dbReference>
<dbReference type="Gene3D" id="3.40.50.720">
    <property type="entry name" value="NAD(P)-binding Rossmann-like Domain"/>
    <property type="match status" value="1"/>
</dbReference>
<dbReference type="InterPro" id="IPR029036">
    <property type="entry name" value="P5CR_dimer"/>
</dbReference>
<dbReference type="EC" id="1.5.1.2" evidence="5 6"/>
<evidence type="ECO:0000256" key="2">
    <source>
        <dbReference type="ARBA" id="ARBA00022650"/>
    </source>
</evidence>
<sequence>MRIGLIGTGNMGYAIGKGLQEAGYGITVYNRSDRNISELKSGGAHVALNVRELARESDIVIVAVKPKDILGVIRENCDYLAGKTVVSIAAGVSLQSLRVAAESKATMSRVMPNTPALISKGVYGVVSDGLEPEVRESIMKLFASIGEAYLITEDDIHGFISIAGSSPAYIFMFMEALADAGVRMGIKRADAYEIVADTLIGSAMLYKKTKEHPGALKDMVTSPKGTTIEAVRVLEENGFRSAVIEGALAAGLKSREMESKDK</sequence>
<dbReference type="Pfam" id="PF03807">
    <property type="entry name" value="F420_oxidored"/>
    <property type="match status" value="1"/>
</dbReference>